<dbReference type="AlphaFoldDB" id="A0A3N4L6J8"/>
<dbReference type="PANTHER" id="PTHR43976">
    <property type="entry name" value="SHORT CHAIN DEHYDROGENASE"/>
    <property type="match status" value="1"/>
</dbReference>
<dbReference type="PROSITE" id="PS00061">
    <property type="entry name" value="ADH_SHORT"/>
    <property type="match status" value="1"/>
</dbReference>
<name>A0A3N4L6J8_9PEZI</name>
<dbReference type="InParanoid" id="A0A3N4L6J8"/>
<gene>
    <name evidence="5" type="ORF">L211DRAFT_796510</name>
</gene>
<dbReference type="OrthoDB" id="1274115at2759"/>
<proteinExistence type="inferred from homology"/>
<feature type="region of interest" description="Disordered" evidence="4">
    <location>
        <begin position="305"/>
        <end position="366"/>
    </location>
</feature>
<evidence type="ECO:0000256" key="4">
    <source>
        <dbReference type="SAM" id="MobiDB-lite"/>
    </source>
</evidence>
<dbReference type="STRING" id="1051890.A0A3N4L6J8"/>
<protein>
    <submittedName>
        <fullName evidence="5">Short-chain dehydrogenase/reductase SDR</fullName>
    </submittedName>
</protein>
<keyword evidence="3" id="KW-0560">Oxidoreductase</keyword>
<evidence type="ECO:0000256" key="2">
    <source>
        <dbReference type="ARBA" id="ARBA00022857"/>
    </source>
</evidence>
<evidence type="ECO:0000256" key="1">
    <source>
        <dbReference type="ARBA" id="ARBA00006484"/>
    </source>
</evidence>
<dbReference type="SUPFAM" id="SSF51735">
    <property type="entry name" value="NAD(P)-binding Rossmann-fold domains"/>
    <property type="match status" value="1"/>
</dbReference>
<dbReference type="InterPro" id="IPR002347">
    <property type="entry name" value="SDR_fam"/>
</dbReference>
<reference evidence="5 6" key="1">
    <citation type="journal article" date="2018" name="Nat. Ecol. Evol.">
        <title>Pezizomycetes genomes reveal the molecular basis of ectomycorrhizal truffle lifestyle.</title>
        <authorList>
            <person name="Murat C."/>
            <person name="Payen T."/>
            <person name="Noel B."/>
            <person name="Kuo A."/>
            <person name="Morin E."/>
            <person name="Chen J."/>
            <person name="Kohler A."/>
            <person name="Krizsan K."/>
            <person name="Balestrini R."/>
            <person name="Da Silva C."/>
            <person name="Montanini B."/>
            <person name="Hainaut M."/>
            <person name="Levati E."/>
            <person name="Barry K.W."/>
            <person name="Belfiori B."/>
            <person name="Cichocki N."/>
            <person name="Clum A."/>
            <person name="Dockter R.B."/>
            <person name="Fauchery L."/>
            <person name="Guy J."/>
            <person name="Iotti M."/>
            <person name="Le Tacon F."/>
            <person name="Lindquist E.A."/>
            <person name="Lipzen A."/>
            <person name="Malagnac F."/>
            <person name="Mello A."/>
            <person name="Molinier V."/>
            <person name="Miyauchi S."/>
            <person name="Poulain J."/>
            <person name="Riccioni C."/>
            <person name="Rubini A."/>
            <person name="Sitrit Y."/>
            <person name="Splivallo R."/>
            <person name="Traeger S."/>
            <person name="Wang M."/>
            <person name="Zifcakova L."/>
            <person name="Wipf D."/>
            <person name="Zambonelli A."/>
            <person name="Paolocci F."/>
            <person name="Nowrousian M."/>
            <person name="Ottonello S."/>
            <person name="Baldrian P."/>
            <person name="Spatafora J.W."/>
            <person name="Henrissat B."/>
            <person name="Nagy L.G."/>
            <person name="Aury J.M."/>
            <person name="Wincker P."/>
            <person name="Grigoriev I.V."/>
            <person name="Bonfante P."/>
            <person name="Martin F.M."/>
        </authorList>
    </citation>
    <scope>NUCLEOTIDE SEQUENCE [LARGE SCALE GENOMIC DNA]</scope>
    <source>
        <strain evidence="5 6">ATCC MYA-4762</strain>
    </source>
</reference>
<dbReference type="InterPro" id="IPR036291">
    <property type="entry name" value="NAD(P)-bd_dom_sf"/>
</dbReference>
<dbReference type="PRINTS" id="PR00081">
    <property type="entry name" value="GDHRDH"/>
</dbReference>
<keyword evidence="2" id="KW-0521">NADP</keyword>
<dbReference type="Gene3D" id="3.40.50.720">
    <property type="entry name" value="NAD(P)-binding Rossmann-like Domain"/>
    <property type="match status" value="1"/>
</dbReference>
<dbReference type="EMBL" id="ML121623">
    <property type="protein sequence ID" value="RPB18534.1"/>
    <property type="molecule type" value="Genomic_DNA"/>
</dbReference>
<feature type="compositionally biased region" description="Acidic residues" evidence="4">
    <location>
        <begin position="325"/>
        <end position="366"/>
    </location>
</feature>
<dbReference type="Proteomes" id="UP000267821">
    <property type="component" value="Unassembled WGS sequence"/>
</dbReference>
<keyword evidence="6" id="KW-1185">Reference proteome</keyword>
<dbReference type="CDD" id="cd05374">
    <property type="entry name" value="17beta-HSD-like_SDR_c"/>
    <property type="match status" value="1"/>
</dbReference>
<evidence type="ECO:0000313" key="5">
    <source>
        <dbReference type="EMBL" id="RPB18534.1"/>
    </source>
</evidence>
<dbReference type="PANTHER" id="PTHR43976:SF16">
    <property type="entry name" value="SHORT-CHAIN DEHYDROGENASE_REDUCTASE FAMILY PROTEIN"/>
    <property type="match status" value="1"/>
</dbReference>
<organism evidence="5 6">
    <name type="scientific">Terfezia boudieri ATCC MYA-4762</name>
    <dbReference type="NCBI Taxonomy" id="1051890"/>
    <lineage>
        <taxon>Eukaryota</taxon>
        <taxon>Fungi</taxon>
        <taxon>Dikarya</taxon>
        <taxon>Ascomycota</taxon>
        <taxon>Pezizomycotina</taxon>
        <taxon>Pezizomycetes</taxon>
        <taxon>Pezizales</taxon>
        <taxon>Pezizaceae</taxon>
        <taxon>Terfezia</taxon>
    </lineage>
</organism>
<sequence length="366" mass="40671">MPVGYIPHLPSSSEPPSLQNRPRKLVWVIFGATGHLGRSICRNALEMGDNVTAVGRDVDGEQVMQNWHARCQGLVCDVKVRRTLEEVIEKARAKWGRIDVIANCAGFGIIGSCEDQDETDIRSQFDTNVLGILNILQLTLPYFRERGYGRYIIFSSIAGFSGIPGLGPYGATKFAVEGLVESLMYEIEPFGVKATLVEPSITRRDEPDELAANIQPPLWGHFLIKPPSAPYRPSTSPAQHALKMVDWLKHNQPTSAVKIAECVWELAHCEHPPLRLLMGSHAVETTRDRLRAIIEEIEEWKHLNFPSDRLPSENEEGEHSRAEGEHDDGDGDNDDEGDEGEDGDGDMSGTEGEDHDGEDEEEVDEN</sequence>
<evidence type="ECO:0000313" key="6">
    <source>
        <dbReference type="Proteomes" id="UP000267821"/>
    </source>
</evidence>
<dbReference type="GO" id="GO:0016491">
    <property type="term" value="F:oxidoreductase activity"/>
    <property type="evidence" value="ECO:0007669"/>
    <property type="project" value="UniProtKB-KW"/>
</dbReference>
<dbReference type="InterPro" id="IPR051911">
    <property type="entry name" value="SDR_oxidoreductase"/>
</dbReference>
<dbReference type="Pfam" id="PF00106">
    <property type="entry name" value="adh_short"/>
    <property type="match status" value="1"/>
</dbReference>
<accession>A0A3N4L6J8</accession>
<evidence type="ECO:0000256" key="3">
    <source>
        <dbReference type="ARBA" id="ARBA00023002"/>
    </source>
</evidence>
<dbReference type="InterPro" id="IPR020904">
    <property type="entry name" value="Sc_DH/Rdtase_CS"/>
</dbReference>
<comment type="similarity">
    <text evidence="1">Belongs to the short-chain dehydrogenases/reductases (SDR) family.</text>
</comment>